<comment type="pathway">
    <text evidence="7">tRNA modification; N(7)-methylguanine-tRNA biosynthesis.</text>
</comment>
<dbReference type="HAMAP" id="MF_01057">
    <property type="entry name" value="tRNA_methyltr_TrmB"/>
    <property type="match status" value="1"/>
</dbReference>
<dbReference type="PANTHER" id="PTHR23417">
    <property type="entry name" value="3-DEOXY-D-MANNO-OCTULOSONIC-ACID TRANSFERASE/TRNA GUANINE-N 7 - -METHYLTRANSFERASE"/>
    <property type="match status" value="1"/>
</dbReference>
<feature type="binding site" evidence="7">
    <location>
        <begin position="210"/>
        <end position="213"/>
    </location>
    <ligand>
        <name>substrate</name>
    </ligand>
</feature>
<dbReference type="EMBL" id="LS483487">
    <property type="protein sequence ID" value="SQJ00087.1"/>
    <property type="molecule type" value="Genomic_DNA"/>
</dbReference>
<dbReference type="SUPFAM" id="SSF53335">
    <property type="entry name" value="S-adenosyl-L-methionine-dependent methyltransferases"/>
    <property type="match status" value="1"/>
</dbReference>
<evidence type="ECO:0000313" key="9">
    <source>
        <dbReference type="Proteomes" id="UP000249008"/>
    </source>
</evidence>
<organism evidence="8 9">
    <name type="scientific">Fusobacterium ulcerans</name>
    <dbReference type="NCBI Taxonomy" id="861"/>
    <lineage>
        <taxon>Bacteria</taxon>
        <taxon>Fusobacteriati</taxon>
        <taxon>Fusobacteriota</taxon>
        <taxon>Fusobacteriia</taxon>
        <taxon>Fusobacteriales</taxon>
        <taxon>Fusobacteriaceae</taxon>
        <taxon>Fusobacterium</taxon>
    </lineage>
</organism>
<keyword evidence="3 7" id="KW-0489">Methyltransferase</keyword>
<evidence type="ECO:0000313" key="8">
    <source>
        <dbReference type="EMBL" id="SQJ00087.1"/>
    </source>
</evidence>
<evidence type="ECO:0000256" key="5">
    <source>
        <dbReference type="ARBA" id="ARBA00022691"/>
    </source>
</evidence>
<dbReference type="KEGG" id="ful:C4N20_09440"/>
<protein>
    <recommendedName>
        <fullName evidence="7">tRNA (guanine-N(7)-)-methyltransferase</fullName>
        <ecNumber evidence="7">2.1.1.33</ecNumber>
    </recommendedName>
    <alternativeName>
        <fullName evidence="7">tRNA (guanine(46)-N(7))-methyltransferase</fullName>
    </alternativeName>
    <alternativeName>
        <fullName evidence="7">tRNA(m7G46)-methyltransferase</fullName>
    </alternativeName>
</protein>
<dbReference type="GO" id="GO:0008176">
    <property type="term" value="F:tRNA (guanine(46)-N7)-methyltransferase activity"/>
    <property type="evidence" value="ECO:0007669"/>
    <property type="project" value="UniProtKB-UniRule"/>
</dbReference>
<dbReference type="InterPro" id="IPR003358">
    <property type="entry name" value="tRNA_(Gua-N-7)_MeTrfase_Trmb"/>
</dbReference>
<dbReference type="Gene3D" id="3.40.50.150">
    <property type="entry name" value="Vaccinia Virus protein VP39"/>
    <property type="match status" value="1"/>
</dbReference>
<evidence type="ECO:0000256" key="6">
    <source>
        <dbReference type="ARBA" id="ARBA00022694"/>
    </source>
</evidence>
<gene>
    <name evidence="7 8" type="primary">trmB</name>
    <name evidence="8" type="ORF">NCTC12112_00442</name>
</gene>
<dbReference type="GO" id="GO:0043527">
    <property type="term" value="C:tRNA methyltransferase complex"/>
    <property type="evidence" value="ECO:0007669"/>
    <property type="project" value="TreeGrafter"/>
</dbReference>
<dbReference type="Pfam" id="PF02390">
    <property type="entry name" value="Methyltransf_4"/>
    <property type="match status" value="1"/>
</dbReference>
<dbReference type="CDD" id="cd02440">
    <property type="entry name" value="AdoMet_MTases"/>
    <property type="match status" value="1"/>
</dbReference>
<dbReference type="GeneID" id="78455034"/>
<comment type="catalytic activity">
    <reaction evidence="1 7">
        <text>guanosine(46) in tRNA + S-adenosyl-L-methionine = N(7)-methylguanosine(46) in tRNA + S-adenosyl-L-homocysteine</text>
        <dbReference type="Rhea" id="RHEA:42708"/>
        <dbReference type="Rhea" id="RHEA-COMP:10188"/>
        <dbReference type="Rhea" id="RHEA-COMP:10189"/>
        <dbReference type="ChEBI" id="CHEBI:57856"/>
        <dbReference type="ChEBI" id="CHEBI:59789"/>
        <dbReference type="ChEBI" id="CHEBI:74269"/>
        <dbReference type="ChEBI" id="CHEBI:74480"/>
        <dbReference type="EC" id="2.1.1.33"/>
    </reaction>
</comment>
<reference evidence="8 9" key="1">
    <citation type="submission" date="2018-06" db="EMBL/GenBank/DDBJ databases">
        <authorList>
            <consortium name="Pathogen Informatics"/>
            <person name="Doyle S."/>
        </authorList>
    </citation>
    <scope>NUCLEOTIDE SEQUENCE [LARGE SCALE GENOMIC DNA]</scope>
    <source>
        <strain evidence="8 9">NCTC12112</strain>
    </source>
</reference>
<evidence type="ECO:0000256" key="2">
    <source>
        <dbReference type="ARBA" id="ARBA00003015"/>
    </source>
</evidence>
<evidence type="ECO:0000256" key="4">
    <source>
        <dbReference type="ARBA" id="ARBA00022679"/>
    </source>
</evidence>
<feature type="binding site" evidence="7">
    <location>
        <position position="88"/>
    </location>
    <ligand>
        <name>S-adenosyl-L-methionine</name>
        <dbReference type="ChEBI" id="CHEBI:59789"/>
    </ligand>
</feature>
<proteinExistence type="inferred from homology"/>
<dbReference type="AlphaFoldDB" id="A0AAX2J851"/>
<dbReference type="NCBIfam" id="TIGR00091">
    <property type="entry name" value="tRNA (guanosine(46)-N7)-methyltransferase TrmB"/>
    <property type="match status" value="1"/>
</dbReference>
<dbReference type="PROSITE" id="PS51625">
    <property type="entry name" value="SAM_MT_TRMB"/>
    <property type="match status" value="1"/>
</dbReference>
<feature type="binding site" evidence="7">
    <location>
        <position position="137"/>
    </location>
    <ligand>
        <name>S-adenosyl-L-methionine</name>
        <dbReference type="ChEBI" id="CHEBI:59789"/>
    </ligand>
</feature>
<feature type="binding site" evidence="7">
    <location>
        <position position="63"/>
    </location>
    <ligand>
        <name>S-adenosyl-L-methionine</name>
        <dbReference type="ChEBI" id="CHEBI:59789"/>
    </ligand>
</feature>
<dbReference type="Proteomes" id="UP000249008">
    <property type="component" value="Chromosome 1"/>
</dbReference>
<keyword evidence="5 7" id="KW-0949">S-adenosyl-L-methionine</keyword>
<dbReference type="PANTHER" id="PTHR23417:SF14">
    <property type="entry name" value="PENTACOTRIPEPTIDE-REPEAT REGION OF PRORP DOMAIN-CONTAINING PROTEIN"/>
    <property type="match status" value="1"/>
</dbReference>
<evidence type="ECO:0000256" key="7">
    <source>
        <dbReference type="HAMAP-Rule" id="MF_01057"/>
    </source>
</evidence>
<accession>A0AAX2J851</accession>
<feature type="binding site" evidence="7">
    <location>
        <position position="171"/>
    </location>
    <ligand>
        <name>substrate</name>
    </ligand>
</feature>
<dbReference type="EC" id="2.1.1.33" evidence="7"/>
<comment type="caution">
    <text evidence="7">Lacks conserved residue(s) required for the propagation of feature annotation.</text>
</comment>
<sequence>MVNDSIKDDLWRHFFKNPRKNYNPYILRLLDYPEYIIFDKEIMDSYKGKWKEFFKNDNPVYLEIGSGSGNFAQGMAMRYPERNHIGLELRFKRLVLSATKVKRDNSKNVLFLRRRGEEVLSFVAENEIEGVYVNFPDPWEENEKNRVVQESFFKILDVVLKKGGKFFFKTDHDKYYQDVIDLVNSIDGYEVIYHTPDLHNSEKAADNIKTEFEQLFLCKHNKNINYIEIEKTK</sequence>
<keyword evidence="6 7" id="KW-0819">tRNA processing</keyword>
<comment type="similarity">
    <text evidence="7">Belongs to the class I-like SAM-binding methyltransferase superfamily. TrmB family.</text>
</comment>
<dbReference type="InterPro" id="IPR055361">
    <property type="entry name" value="tRNA_methyltr_TrmB_bact"/>
</dbReference>
<name>A0AAX2J851_9FUSO</name>
<dbReference type="RefSeq" id="WP_040490814.1">
    <property type="nucleotide sequence ID" value="NZ_CABKNW010000004.1"/>
</dbReference>
<comment type="function">
    <text evidence="2 7">Catalyzes the formation of N(7)-methylguanine at position 46 (m7G46) in tRNA.</text>
</comment>
<evidence type="ECO:0000256" key="3">
    <source>
        <dbReference type="ARBA" id="ARBA00022603"/>
    </source>
</evidence>
<evidence type="ECO:0000256" key="1">
    <source>
        <dbReference type="ARBA" id="ARBA00000142"/>
    </source>
</evidence>
<dbReference type="NCBIfam" id="NF001080">
    <property type="entry name" value="PRK00121.2-2"/>
    <property type="match status" value="1"/>
</dbReference>
<keyword evidence="4 7" id="KW-0808">Transferase</keyword>
<dbReference type="InterPro" id="IPR029063">
    <property type="entry name" value="SAM-dependent_MTases_sf"/>
</dbReference>